<dbReference type="EMBL" id="JAYMYS010000002">
    <property type="protein sequence ID" value="KAK7406548.1"/>
    <property type="molecule type" value="Genomic_DNA"/>
</dbReference>
<reference evidence="1 2" key="1">
    <citation type="submission" date="2024-01" db="EMBL/GenBank/DDBJ databases">
        <title>The genomes of 5 underutilized Papilionoideae crops provide insights into root nodulation and disease resistanc.</title>
        <authorList>
            <person name="Jiang F."/>
        </authorList>
    </citation>
    <scope>NUCLEOTIDE SEQUENCE [LARGE SCALE GENOMIC DNA]</scope>
    <source>
        <strain evidence="1">DUOXIRENSHENG_FW03</strain>
        <tissue evidence="1">Leaves</tissue>
    </source>
</reference>
<keyword evidence="2" id="KW-1185">Reference proteome</keyword>
<protein>
    <submittedName>
        <fullName evidence="1">Uncharacterized protein</fullName>
    </submittedName>
</protein>
<name>A0AAN9T4M5_PSOTE</name>
<evidence type="ECO:0000313" key="1">
    <source>
        <dbReference type="EMBL" id="KAK7406548.1"/>
    </source>
</evidence>
<comment type="caution">
    <text evidence="1">The sequence shown here is derived from an EMBL/GenBank/DDBJ whole genome shotgun (WGS) entry which is preliminary data.</text>
</comment>
<evidence type="ECO:0000313" key="2">
    <source>
        <dbReference type="Proteomes" id="UP001386955"/>
    </source>
</evidence>
<accession>A0AAN9T4M5</accession>
<proteinExistence type="predicted"/>
<organism evidence="1 2">
    <name type="scientific">Psophocarpus tetragonolobus</name>
    <name type="common">Winged bean</name>
    <name type="synonym">Dolichos tetragonolobus</name>
    <dbReference type="NCBI Taxonomy" id="3891"/>
    <lineage>
        <taxon>Eukaryota</taxon>
        <taxon>Viridiplantae</taxon>
        <taxon>Streptophyta</taxon>
        <taxon>Embryophyta</taxon>
        <taxon>Tracheophyta</taxon>
        <taxon>Spermatophyta</taxon>
        <taxon>Magnoliopsida</taxon>
        <taxon>eudicotyledons</taxon>
        <taxon>Gunneridae</taxon>
        <taxon>Pentapetalae</taxon>
        <taxon>rosids</taxon>
        <taxon>fabids</taxon>
        <taxon>Fabales</taxon>
        <taxon>Fabaceae</taxon>
        <taxon>Papilionoideae</taxon>
        <taxon>50 kb inversion clade</taxon>
        <taxon>NPAAA clade</taxon>
        <taxon>indigoferoid/millettioid clade</taxon>
        <taxon>Phaseoleae</taxon>
        <taxon>Psophocarpus</taxon>
    </lineage>
</organism>
<dbReference type="AlphaFoldDB" id="A0AAN9T4M5"/>
<sequence length="219" mass="24334">MDLGDLLTMFWENAGIIDCIVLLGSALSSLGIRRRSIVSVVAPTILAMYVDQCVSDMCQTVPLESTKEMCRRKNLGKIQESYLLQLHLSSYFYHPRGSRLVGEKRGRGRVLILGSWSAQRRPAQQRLGQQNITVARRHQSPRAARCPAVEGRNSPPVAAARAARCQLLKLAASRRATHRRSLRALLTASRRTVTASRVERPYSPSVSAACHRQKSVCKS</sequence>
<gene>
    <name evidence="1" type="ORF">VNO78_08175</name>
</gene>
<dbReference type="Proteomes" id="UP001386955">
    <property type="component" value="Unassembled WGS sequence"/>
</dbReference>